<dbReference type="GO" id="GO:0008270">
    <property type="term" value="F:zinc ion binding"/>
    <property type="evidence" value="ECO:0007669"/>
    <property type="project" value="UniProtKB-UniRule"/>
</dbReference>
<feature type="binding site" evidence="7">
    <location>
        <position position="240"/>
    </location>
    <ligand>
        <name>ATP</name>
        <dbReference type="ChEBI" id="CHEBI:30616"/>
    </ligand>
</feature>
<keyword evidence="8" id="KW-0648">Protein biosynthesis</keyword>
<dbReference type="InterPro" id="IPR014729">
    <property type="entry name" value="Rossmann-like_a/b/a_fold"/>
</dbReference>
<dbReference type="EC" id="6.1.1.-" evidence="7"/>
<keyword evidence="1 7" id="KW-0436">Ligase</keyword>
<evidence type="ECO:0000256" key="3">
    <source>
        <dbReference type="ARBA" id="ARBA00022741"/>
    </source>
</evidence>
<protein>
    <recommendedName>
        <fullName evidence="7">Glutamyl-Q tRNA(Asp) synthetase</fullName>
        <shortName evidence="7">Glu-Q-RSs</shortName>
        <ecNumber evidence="7">6.1.1.-</ecNumber>
    </recommendedName>
</protein>
<dbReference type="Proteomes" id="UP000218172">
    <property type="component" value="Unassembled WGS sequence"/>
</dbReference>
<dbReference type="NCBIfam" id="NF004314">
    <property type="entry name" value="PRK05710.1-3"/>
    <property type="match status" value="1"/>
</dbReference>
<feature type="short sequence motif" description="'KMSKS' region" evidence="7">
    <location>
        <begin position="237"/>
        <end position="241"/>
    </location>
</feature>
<dbReference type="PANTHER" id="PTHR43311:SF1">
    <property type="entry name" value="GLUTAMYL-Q TRNA(ASP) SYNTHETASE"/>
    <property type="match status" value="1"/>
</dbReference>
<evidence type="ECO:0000256" key="2">
    <source>
        <dbReference type="ARBA" id="ARBA00022723"/>
    </source>
</evidence>
<keyword evidence="5 7" id="KW-0067">ATP-binding</keyword>
<feature type="binding site" evidence="7">
    <location>
        <position position="199"/>
    </location>
    <ligand>
        <name>L-glutamate</name>
        <dbReference type="ChEBI" id="CHEBI:29985"/>
    </ligand>
</feature>
<dbReference type="InterPro" id="IPR000924">
    <property type="entry name" value="Glu/Gln-tRNA-synth"/>
</dbReference>
<feature type="binding site" evidence="7">
    <location>
        <position position="53"/>
    </location>
    <ligand>
        <name>L-glutamate</name>
        <dbReference type="ChEBI" id="CHEBI:29985"/>
    </ligand>
</feature>
<keyword evidence="4 7" id="KW-0862">Zinc</keyword>
<dbReference type="InterPro" id="IPR022380">
    <property type="entry name" value="Glu-Q_tRNA(Asp)_Synthase"/>
</dbReference>
<feature type="binding site" evidence="7">
    <location>
        <position position="181"/>
    </location>
    <ligand>
        <name>L-glutamate</name>
        <dbReference type="ChEBI" id="CHEBI:29985"/>
    </ligand>
</feature>
<evidence type="ECO:0000256" key="8">
    <source>
        <dbReference type="RuleBase" id="RU363037"/>
    </source>
</evidence>
<dbReference type="InterPro" id="IPR020058">
    <property type="entry name" value="Glu/Gln-tRNA-synth_Ib_cat-dom"/>
</dbReference>
<feature type="binding site" evidence="7">
    <location>
        <position position="111"/>
    </location>
    <ligand>
        <name>Zn(2+)</name>
        <dbReference type="ChEBI" id="CHEBI:29105"/>
    </ligand>
</feature>
<evidence type="ECO:0000256" key="6">
    <source>
        <dbReference type="ARBA" id="ARBA00023146"/>
    </source>
</evidence>
<dbReference type="GO" id="GO:0006424">
    <property type="term" value="P:glutamyl-tRNA aminoacylation"/>
    <property type="evidence" value="ECO:0007669"/>
    <property type="project" value="InterPro"/>
</dbReference>
<dbReference type="FunFam" id="3.40.50.620:FF:000093">
    <property type="entry name" value="Glutamyl-Q tRNA(Asp) synthetase"/>
    <property type="match status" value="1"/>
</dbReference>
<keyword evidence="2 7" id="KW-0479">Metal-binding</keyword>
<feature type="binding site" evidence="7">
    <location>
        <position position="127"/>
    </location>
    <ligand>
        <name>Zn(2+)</name>
        <dbReference type="ChEBI" id="CHEBI:29105"/>
    </ligand>
</feature>
<dbReference type="AlphaFoldDB" id="A0A2A4MGJ5"/>
<dbReference type="PANTHER" id="PTHR43311">
    <property type="entry name" value="GLUTAMATE--TRNA LIGASE"/>
    <property type="match status" value="1"/>
</dbReference>
<comment type="cofactor">
    <cofactor evidence="7">
        <name>Zn(2+)</name>
        <dbReference type="ChEBI" id="CHEBI:29105"/>
    </cofactor>
    <text evidence="7">Binds 1 zinc ion per subunit.</text>
</comment>
<evidence type="ECO:0000313" key="10">
    <source>
        <dbReference type="EMBL" id="PCH58844.1"/>
    </source>
</evidence>
<evidence type="ECO:0000256" key="5">
    <source>
        <dbReference type="ARBA" id="ARBA00022840"/>
    </source>
</evidence>
<keyword evidence="3 7" id="KW-0547">Nucleotide-binding</keyword>
<keyword evidence="6 7" id="KW-0030">Aminoacyl-tRNA synthetase</keyword>
<dbReference type="NCBIfam" id="TIGR03838">
    <property type="entry name" value="queuosine_YadB"/>
    <property type="match status" value="1"/>
</dbReference>
<feature type="short sequence motif" description="'HIGH' region" evidence="7">
    <location>
        <begin position="20"/>
        <end position="30"/>
    </location>
</feature>
<evidence type="ECO:0000256" key="7">
    <source>
        <dbReference type="HAMAP-Rule" id="MF_01428"/>
    </source>
</evidence>
<name>A0A2A4MGJ5_9GAMM</name>
<dbReference type="PRINTS" id="PR00987">
    <property type="entry name" value="TRNASYNTHGLU"/>
</dbReference>
<organism evidence="10 11">
    <name type="scientific">SAR86 cluster bacterium</name>
    <dbReference type="NCBI Taxonomy" id="2030880"/>
    <lineage>
        <taxon>Bacteria</taxon>
        <taxon>Pseudomonadati</taxon>
        <taxon>Pseudomonadota</taxon>
        <taxon>Gammaproteobacteria</taxon>
        <taxon>SAR86 cluster</taxon>
    </lineage>
</organism>
<feature type="domain" description="Glutamyl/glutaminyl-tRNA synthetase class Ib catalytic" evidence="9">
    <location>
        <begin position="16"/>
        <end position="246"/>
    </location>
</feature>
<feature type="binding site" evidence="7">
    <location>
        <begin position="17"/>
        <end position="21"/>
    </location>
    <ligand>
        <name>L-glutamate</name>
        <dbReference type="ChEBI" id="CHEBI:29985"/>
    </ligand>
</feature>
<accession>A0A2A4MGJ5</accession>
<feature type="binding site" evidence="7">
    <location>
        <position position="123"/>
    </location>
    <ligand>
        <name>Zn(2+)</name>
        <dbReference type="ChEBI" id="CHEBI:29105"/>
    </ligand>
</feature>
<dbReference type="Gene3D" id="3.40.50.620">
    <property type="entry name" value="HUPs"/>
    <property type="match status" value="1"/>
</dbReference>
<reference evidence="11" key="1">
    <citation type="submission" date="2017-08" db="EMBL/GenBank/DDBJ databases">
        <title>A dynamic microbial community with high functional redundancy inhabits the cold, oxic subseafloor aquifer.</title>
        <authorList>
            <person name="Tully B.J."/>
            <person name="Wheat C.G."/>
            <person name="Glazer B.T."/>
            <person name="Huber J.A."/>
        </authorList>
    </citation>
    <scope>NUCLEOTIDE SEQUENCE [LARGE SCALE GENOMIC DNA]</scope>
</reference>
<dbReference type="EMBL" id="NVQR01000150">
    <property type="protein sequence ID" value="PCH58844.1"/>
    <property type="molecule type" value="Genomic_DNA"/>
</dbReference>
<sequence>MPSNTRVVKNQGKYVGRFAPSPSGPLHFGSLLAATASFLDAKACDGLWLMRMEDLDPAREPAGVAQIILNQLLEFGLQWDGDVLYQSTRLAAYDSALKHLQAQGVCFQCDCSRPQIKAMGGTYNGACRSRLTPPVNDFAIRVLVNNEVLQFKDLIQADYQHSLGSDTGDFVIRRKDTLTAYQLAVVVDDAFQGINTVIRGIDLLDSTPRQIYLQQLLAYSSPVYGHIPIIVNNIGQKLSKQHFAAPLKSQHKLELLHRVIELLGQQPPAKNRLLSTGQQLDWAIDNWELGAIPKLATMPSNYSP</sequence>
<comment type="function">
    <text evidence="7">Catalyzes the tRNA-independent activation of glutamate in presence of ATP and the subsequent transfer of glutamate onto a tRNA(Asp). Glutamate is transferred on the 2-amino-5-(4,5-dihydroxy-2-cyclopenten-1-yl) moiety of the queuosine in the wobble position of the QUC anticodon.</text>
</comment>
<comment type="caution">
    <text evidence="10">The sequence shown here is derived from an EMBL/GenBank/DDBJ whole genome shotgun (WGS) entry which is preliminary data.</text>
</comment>
<dbReference type="GO" id="GO:0004818">
    <property type="term" value="F:glutamate-tRNA ligase activity"/>
    <property type="evidence" value="ECO:0007669"/>
    <property type="project" value="TreeGrafter"/>
</dbReference>
<dbReference type="GO" id="GO:0005829">
    <property type="term" value="C:cytosol"/>
    <property type="evidence" value="ECO:0007669"/>
    <property type="project" value="TreeGrafter"/>
</dbReference>
<evidence type="ECO:0000256" key="4">
    <source>
        <dbReference type="ARBA" id="ARBA00022833"/>
    </source>
</evidence>
<dbReference type="HAMAP" id="MF_01428">
    <property type="entry name" value="Glu_Q_tRNA_synth"/>
    <property type="match status" value="1"/>
</dbReference>
<evidence type="ECO:0000313" key="11">
    <source>
        <dbReference type="Proteomes" id="UP000218172"/>
    </source>
</evidence>
<evidence type="ECO:0000259" key="9">
    <source>
        <dbReference type="Pfam" id="PF00749"/>
    </source>
</evidence>
<dbReference type="SUPFAM" id="SSF52374">
    <property type="entry name" value="Nucleotidylyl transferase"/>
    <property type="match status" value="1"/>
</dbReference>
<dbReference type="InterPro" id="IPR049940">
    <property type="entry name" value="GluQ/Sye"/>
</dbReference>
<feature type="binding site" evidence="7">
    <location>
        <position position="109"/>
    </location>
    <ligand>
        <name>Zn(2+)</name>
        <dbReference type="ChEBI" id="CHEBI:29105"/>
    </ligand>
</feature>
<comment type="similarity">
    <text evidence="7">Belongs to the class-I aminoacyl-tRNA synthetase family. GluQ subfamily.</text>
</comment>
<proteinExistence type="inferred from homology"/>
<evidence type="ECO:0000256" key="1">
    <source>
        <dbReference type="ARBA" id="ARBA00022598"/>
    </source>
</evidence>
<gene>
    <name evidence="7" type="primary">gluQ</name>
    <name evidence="10" type="ORF">COC19_08155</name>
</gene>
<dbReference type="GO" id="GO:0006400">
    <property type="term" value="P:tRNA modification"/>
    <property type="evidence" value="ECO:0007669"/>
    <property type="project" value="InterPro"/>
</dbReference>
<dbReference type="GO" id="GO:0005524">
    <property type="term" value="F:ATP binding"/>
    <property type="evidence" value="ECO:0007669"/>
    <property type="project" value="UniProtKB-KW"/>
</dbReference>
<dbReference type="Pfam" id="PF00749">
    <property type="entry name" value="tRNA-synt_1c"/>
    <property type="match status" value="1"/>
</dbReference>